<keyword evidence="2" id="KW-1185">Reference proteome</keyword>
<dbReference type="EMBL" id="CM037017">
    <property type="protein sequence ID" value="KAH7677039.1"/>
    <property type="molecule type" value="Genomic_DNA"/>
</dbReference>
<reference evidence="2" key="1">
    <citation type="journal article" date="2022" name="Nat. Commun.">
        <title>Chromosome evolution and the genetic basis of agronomically important traits in greater yam.</title>
        <authorList>
            <person name="Bredeson J.V."/>
            <person name="Lyons J.B."/>
            <person name="Oniyinde I.O."/>
            <person name="Okereke N.R."/>
            <person name="Kolade O."/>
            <person name="Nnabue I."/>
            <person name="Nwadili C.O."/>
            <person name="Hribova E."/>
            <person name="Parker M."/>
            <person name="Nwogha J."/>
            <person name="Shu S."/>
            <person name="Carlson J."/>
            <person name="Kariba R."/>
            <person name="Muthemba S."/>
            <person name="Knop K."/>
            <person name="Barton G.J."/>
            <person name="Sherwood A.V."/>
            <person name="Lopez-Montes A."/>
            <person name="Asiedu R."/>
            <person name="Jamnadass R."/>
            <person name="Muchugi A."/>
            <person name="Goodstein D."/>
            <person name="Egesi C.N."/>
            <person name="Featherston J."/>
            <person name="Asfaw A."/>
            <person name="Simpson G.G."/>
            <person name="Dolezel J."/>
            <person name="Hendre P.S."/>
            <person name="Van Deynze A."/>
            <person name="Kumar P.L."/>
            <person name="Obidiegwu J.E."/>
            <person name="Bhattacharjee R."/>
            <person name="Rokhsar D.S."/>
        </authorList>
    </citation>
    <scope>NUCLEOTIDE SEQUENCE [LARGE SCALE GENOMIC DNA]</scope>
    <source>
        <strain evidence="2">cv. TDa95/00328</strain>
    </source>
</reference>
<organism evidence="1 2">
    <name type="scientific">Dioscorea alata</name>
    <name type="common">Purple yam</name>
    <dbReference type="NCBI Taxonomy" id="55571"/>
    <lineage>
        <taxon>Eukaryota</taxon>
        <taxon>Viridiplantae</taxon>
        <taxon>Streptophyta</taxon>
        <taxon>Embryophyta</taxon>
        <taxon>Tracheophyta</taxon>
        <taxon>Spermatophyta</taxon>
        <taxon>Magnoliopsida</taxon>
        <taxon>Liliopsida</taxon>
        <taxon>Dioscoreales</taxon>
        <taxon>Dioscoreaceae</taxon>
        <taxon>Dioscorea</taxon>
    </lineage>
</organism>
<comment type="caution">
    <text evidence="1">The sequence shown here is derived from an EMBL/GenBank/DDBJ whole genome shotgun (WGS) entry which is preliminary data.</text>
</comment>
<protein>
    <submittedName>
        <fullName evidence="1">Uncharacterized protein</fullName>
    </submittedName>
</protein>
<proteinExistence type="predicted"/>
<name>A0ACB7VRJ5_DIOAL</name>
<dbReference type="Proteomes" id="UP000827976">
    <property type="component" value="Chromosome 7"/>
</dbReference>
<gene>
    <name evidence="1" type="ORF">IHE45_07G055800</name>
</gene>
<accession>A0ACB7VRJ5</accession>
<evidence type="ECO:0000313" key="1">
    <source>
        <dbReference type="EMBL" id="KAH7677039.1"/>
    </source>
</evidence>
<evidence type="ECO:0000313" key="2">
    <source>
        <dbReference type="Proteomes" id="UP000827976"/>
    </source>
</evidence>
<sequence>MANQMFKTQVSNELNNLKAKALKSSQVAKSFTSMKAEAYENSNQVPNQIKQNTNSKCPNSKFQANQQMSSTTSRLKC</sequence>